<dbReference type="EMBL" id="JAVXUR010000005">
    <property type="protein sequence ID" value="MDT8880428.1"/>
    <property type="molecule type" value="Genomic_DNA"/>
</dbReference>
<dbReference type="RefSeq" id="WP_089846156.1">
    <property type="nucleotide sequence ID" value="NZ_FPAQ01000001.1"/>
</dbReference>
<dbReference type="PANTHER" id="PTHR33505">
    <property type="entry name" value="ZGC:162634"/>
    <property type="match status" value="1"/>
</dbReference>
<dbReference type="Proteomes" id="UP001255917">
    <property type="component" value="Unassembled WGS sequence"/>
</dbReference>
<evidence type="ECO:0000313" key="2">
    <source>
        <dbReference type="EMBL" id="MDT8880428.1"/>
    </source>
</evidence>
<dbReference type="FunFam" id="2.20.25.10:FF:000002">
    <property type="entry name" value="UPF0434 protein YcaR"/>
    <property type="match status" value="1"/>
</dbReference>
<evidence type="ECO:0000313" key="3">
    <source>
        <dbReference type="EMBL" id="SFT32803.1"/>
    </source>
</evidence>
<dbReference type="Proteomes" id="UP000199594">
    <property type="component" value="Unassembled WGS sequence"/>
</dbReference>
<reference evidence="3 4" key="1">
    <citation type="submission" date="2016-10" db="EMBL/GenBank/DDBJ databases">
        <authorList>
            <person name="de Groot N.N."/>
        </authorList>
    </citation>
    <scope>NUCLEOTIDE SEQUENCE [LARGE SCALE GENOMIC DNA]</scope>
    <source>
        <strain evidence="3 4">CGMCC 1.6493</strain>
    </source>
</reference>
<protein>
    <recommendedName>
        <fullName evidence="1">UPF0434 protein RSO68_13205</fullName>
    </recommendedName>
</protein>
<dbReference type="PANTHER" id="PTHR33505:SF4">
    <property type="entry name" value="PROTEIN PREY, MITOCHONDRIAL"/>
    <property type="match status" value="1"/>
</dbReference>
<keyword evidence="5" id="KW-1185">Reference proteome</keyword>
<proteinExistence type="inferred from homology"/>
<reference evidence="2" key="3">
    <citation type="submission" date="2024-05" db="EMBL/GenBank/DDBJ databases">
        <title>Substrates and metabolic shifts associated with increased methane emissions in unrestored hypersaline salterns.</title>
        <authorList>
            <person name="Bueno De Mesquita C.P."/>
            <person name="Tringe S.G."/>
        </authorList>
    </citation>
    <scope>NUCLEOTIDE SEQUENCE</scope>
    <source>
        <strain evidence="2">I4</strain>
    </source>
</reference>
<gene>
    <name evidence="2" type="ORF">RSO68_13205</name>
    <name evidence="3" type="ORF">SAMN04487956_101143</name>
</gene>
<evidence type="ECO:0000313" key="5">
    <source>
        <dbReference type="Proteomes" id="UP001255917"/>
    </source>
</evidence>
<name>A0A1I6X3E8_9GAMM</name>
<reference evidence="5" key="2">
    <citation type="submission" date="2023-07" db="EMBL/GenBank/DDBJ databases">
        <title>Substrates and metabolic shifts associated with increased methane emissions in unrestored hypersaline salterns.</title>
        <authorList>
            <person name="Bueno De Mesquita C.P."/>
            <person name="Tringe S.G."/>
        </authorList>
    </citation>
    <scope>NUCLEOTIDE SEQUENCE [LARGE SCALE GENOMIC DNA]</scope>
    <source>
        <strain evidence="5">I4</strain>
    </source>
</reference>
<evidence type="ECO:0000313" key="4">
    <source>
        <dbReference type="Proteomes" id="UP000199594"/>
    </source>
</evidence>
<dbReference type="Gene3D" id="2.20.25.10">
    <property type="match status" value="1"/>
</dbReference>
<dbReference type="OrthoDB" id="9812205at2"/>
<dbReference type="InterPro" id="IPR005651">
    <property type="entry name" value="Trm112-like"/>
</dbReference>
<sequence>MDKELLAMLVCPLCKGKLKYNREALELECRFDSLAYPIRDGIPVMLPEEARAMSVDETLHDSPGRTGEE</sequence>
<dbReference type="AlphaFoldDB" id="A0A1I6X3E8"/>
<dbReference type="GO" id="GO:0005829">
    <property type="term" value="C:cytosol"/>
    <property type="evidence" value="ECO:0007669"/>
    <property type="project" value="TreeGrafter"/>
</dbReference>
<comment type="similarity">
    <text evidence="1">Belongs to the UPF0434 family.</text>
</comment>
<evidence type="ECO:0000256" key="1">
    <source>
        <dbReference type="HAMAP-Rule" id="MF_01187"/>
    </source>
</evidence>
<organism evidence="3 4">
    <name type="scientific">Halomonas saccharevitans</name>
    <dbReference type="NCBI Taxonomy" id="416872"/>
    <lineage>
        <taxon>Bacteria</taxon>
        <taxon>Pseudomonadati</taxon>
        <taxon>Pseudomonadota</taxon>
        <taxon>Gammaproteobacteria</taxon>
        <taxon>Oceanospirillales</taxon>
        <taxon>Halomonadaceae</taxon>
        <taxon>Halomonas</taxon>
    </lineage>
</organism>
<dbReference type="EMBL" id="FPAQ01000001">
    <property type="protein sequence ID" value="SFT32803.1"/>
    <property type="molecule type" value="Genomic_DNA"/>
</dbReference>
<dbReference type="HAMAP" id="MF_01187">
    <property type="entry name" value="UPF0434"/>
    <property type="match status" value="1"/>
</dbReference>
<dbReference type="SUPFAM" id="SSF158997">
    <property type="entry name" value="Trm112p-like"/>
    <property type="match status" value="1"/>
</dbReference>
<dbReference type="Pfam" id="PF03966">
    <property type="entry name" value="Trm112p"/>
    <property type="match status" value="1"/>
</dbReference>
<accession>A0A1I6X3E8</accession>